<dbReference type="InterPro" id="IPR003797">
    <property type="entry name" value="DegV"/>
</dbReference>
<dbReference type="Gene3D" id="3.40.50.10170">
    <property type="match status" value="1"/>
</dbReference>
<evidence type="ECO:0000256" key="1">
    <source>
        <dbReference type="ARBA" id="ARBA00023121"/>
    </source>
</evidence>
<dbReference type="PANTHER" id="PTHR33434:SF2">
    <property type="entry name" value="FATTY ACID-BINDING PROTEIN TM_1468"/>
    <property type="match status" value="1"/>
</dbReference>
<dbReference type="Proteomes" id="UP000037784">
    <property type="component" value="Unassembled WGS sequence"/>
</dbReference>
<gene>
    <name evidence="2" type="ORF">ARMA_0587</name>
    <name evidence="3" type="ORF">SE16_13415</name>
</gene>
<dbReference type="Pfam" id="PF02645">
    <property type="entry name" value="DegV"/>
    <property type="match status" value="1"/>
</dbReference>
<organism evidence="2 4">
    <name type="scientific">Ardenticatena maritima</name>
    <dbReference type="NCBI Taxonomy" id="872965"/>
    <lineage>
        <taxon>Bacteria</taxon>
        <taxon>Bacillati</taxon>
        <taxon>Chloroflexota</taxon>
        <taxon>Ardenticatenia</taxon>
        <taxon>Ardenticatenales</taxon>
        <taxon>Ardenticatenaceae</taxon>
        <taxon>Ardenticatena</taxon>
    </lineage>
</organism>
<accession>A0A0M9UBS8</accession>
<dbReference type="InterPro" id="IPR050270">
    <property type="entry name" value="DegV_domain_contain"/>
</dbReference>
<dbReference type="InterPro" id="IPR043168">
    <property type="entry name" value="DegV_C"/>
</dbReference>
<dbReference type="GO" id="GO:0008289">
    <property type="term" value="F:lipid binding"/>
    <property type="evidence" value="ECO:0007669"/>
    <property type="project" value="UniProtKB-KW"/>
</dbReference>
<proteinExistence type="predicted"/>
<dbReference type="FunCoup" id="A0A0M9UBS8">
    <property type="interactions" value="51"/>
</dbReference>
<dbReference type="Gene3D" id="3.30.1180.10">
    <property type="match status" value="1"/>
</dbReference>
<dbReference type="Proteomes" id="UP000050502">
    <property type="component" value="Unassembled WGS sequence"/>
</dbReference>
<reference evidence="2 4" key="1">
    <citation type="journal article" date="2015" name="Genome Announc.">
        <title>Draft Genome Sequence of a Heterotrophic Facultative Anaerobic Thermophilic Bacterium, Ardenticatena maritima Strain 110ST.</title>
        <authorList>
            <person name="Kawaichi S."/>
            <person name="Yoshida T."/>
            <person name="Sako Y."/>
            <person name="Nakamura R."/>
        </authorList>
    </citation>
    <scope>NUCLEOTIDE SEQUENCE [LARGE SCALE GENOMIC DNA]</scope>
    <source>
        <strain evidence="2 4">110S</strain>
    </source>
</reference>
<keyword evidence="1" id="KW-0446">Lipid-binding</keyword>
<comment type="caution">
    <text evidence="2">The sequence shown here is derived from an EMBL/GenBank/DDBJ whole genome shotgun (WGS) entry which is preliminary data.</text>
</comment>
<dbReference type="RefSeq" id="WP_054492084.1">
    <property type="nucleotide sequence ID" value="NZ_BBZA01000034.1"/>
</dbReference>
<dbReference type="AlphaFoldDB" id="A0A0M9UBS8"/>
<dbReference type="PROSITE" id="PS51482">
    <property type="entry name" value="DEGV"/>
    <property type="match status" value="1"/>
</dbReference>
<evidence type="ECO:0000313" key="3">
    <source>
        <dbReference type="EMBL" id="KPL86323.1"/>
    </source>
</evidence>
<dbReference type="STRING" id="872965.SE16_13415"/>
<evidence type="ECO:0000313" key="2">
    <source>
        <dbReference type="EMBL" id="GAP62164.1"/>
    </source>
</evidence>
<evidence type="ECO:0008006" key="6">
    <source>
        <dbReference type="Google" id="ProtNLM"/>
    </source>
</evidence>
<dbReference type="PANTHER" id="PTHR33434">
    <property type="entry name" value="DEGV DOMAIN-CONTAINING PROTEIN DR_1986-RELATED"/>
    <property type="match status" value="1"/>
</dbReference>
<dbReference type="EMBL" id="LGKN01000009">
    <property type="protein sequence ID" value="KPL86323.1"/>
    <property type="molecule type" value="Genomic_DNA"/>
</dbReference>
<dbReference type="InParanoid" id="A0A0M9UBS8"/>
<dbReference type="NCBIfam" id="TIGR00762">
    <property type="entry name" value="DegV"/>
    <property type="match status" value="1"/>
</dbReference>
<keyword evidence="4" id="KW-1185">Reference proteome</keyword>
<protein>
    <recommendedName>
        <fullName evidence="6">DegV family protein</fullName>
    </recommendedName>
</protein>
<sequence length="280" mass="30577">MSNIRIVTDSSADLPQPVADALDITVVPLYIHFGEDTYREGIDITHEEFYRRMEAEAPNLPKTSAPSPADFMKVYQEILDEGDDIISIHVSAAFSTTYNNARLAAQELAPDRITVIDSRNVSMCLGWVCIAAAEAAMRGDDRDEIVEIILDMLPRLRIPSFLETLEYVRYGGRIGSAEAFLGTVLDVKPILAIEDGKVVPLEKVRTRGRALERLAAMARELAPFEDIAVMHTHAPEMAEKLADMLADVHPRQNILIAQTGVAMGGHVGPGAVGICAVVAK</sequence>
<evidence type="ECO:0000313" key="5">
    <source>
        <dbReference type="Proteomes" id="UP000050502"/>
    </source>
</evidence>
<name>A0A0M9UBS8_9CHLR</name>
<dbReference type="OrthoDB" id="9780660at2"/>
<dbReference type="SUPFAM" id="SSF82549">
    <property type="entry name" value="DAK1/DegV-like"/>
    <property type="match status" value="1"/>
</dbReference>
<reference evidence="3 5" key="2">
    <citation type="submission" date="2015-07" db="EMBL/GenBank/DDBJ databases">
        <title>Whole genome sequence of Ardenticatena maritima DSM 23922.</title>
        <authorList>
            <person name="Hemp J."/>
            <person name="Ward L.M."/>
            <person name="Pace L.A."/>
            <person name="Fischer W.W."/>
        </authorList>
    </citation>
    <scope>NUCLEOTIDE SEQUENCE [LARGE SCALE GENOMIC DNA]</scope>
    <source>
        <strain evidence="3 5">110S</strain>
    </source>
</reference>
<reference evidence="4" key="3">
    <citation type="submission" date="2015-08" db="EMBL/GenBank/DDBJ databases">
        <title>Draft Genome Sequence of a Heterotrophic Facultative Anaerobic Bacterium Ardenticatena maritima Strain 110S.</title>
        <authorList>
            <person name="Kawaichi S."/>
            <person name="Yoshida T."/>
            <person name="Sako Y."/>
            <person name="Nakamura R."/>
        </authorList>
    </citation>
    <scope>NUCLEOTIDE SEQUENCE [LARGE SCALE GENOMIC DNA]</scope>
    <source>
        <strain evidence="4">110S</strain>
    </source>
</reference>
<dbReference type="EMBL" id="BBZA01000034">
    <property type="protein sequence ID" value="GAP62164.1"/>
    <property type="molecule type" value="Genomic_DNA"/>
</dbReference>
<evidence type="ECO:0000313" key="4">
    <source>
        <dbReference type="Proteomes" id="UP000037784"/>
    </source>
</evidence>